<organism evidence="2 3">
    <name type="scientific">Edaphobacter modestus</name>
    <dbReference type="NCBI Taxonomy" id="388466"/>
    <lineage>
        <taxon>Bacteria</taxon>
        <taxon>Pseudomonadati</taxon>
        <taxon>Acidobacteriota</taxon>
        <taxon>Terriglobia</taxon>
        <taxon>Terriglobales</taxon>
        <taxon>Acidobacteriaceae</taxon>
        <taxon>Edaphobacter</taxon>
    </lineage>
</organism>
<feature type="transmembrane region" description="Helical" evidence="1">
    <location>
        <begin position="99"/>
        <end position="118"/>
    </location>
</feature>
<keyword evidence="1" id="KW-0472">Membrane</keyword>
<evidence type="ECO:0000256" key="1">
    <source>
        <dbReference type="SAM" id="Phobius"/>
    </source>
</evidence>
<dbReference type="AlphaFoldDB" id="A0A4Q7YET6"/>
<sequence>MHRFQPSDVYETGRWMSRWAHPPWPTLLVVGSVRRVIGGFNFREPLHADGVDLGDPVFEGGPIDLILYLAIPENAFQGDELPLLESLGELREIPPGIDAVPLGAGLVFAFVVLPAFLGCDVEDDVLFVVLSGFGFCVLSEAADEDDFV</sequence>
<feature type="transmembrane region" description="Helical" evidence="1">
    <location>
        <begin position="125"/>
        <end position="142"/>
    </location>
</feature>
<gene>
    <name evidence="2" type="ORF">BDD14_5758</name>
</gene>
<reference evidence="2 3" key="1">
    <citation type="submission" date="2019-02" db="EMBL/GenBank/DDBJ databases">
        <title>Genomic Encyclopedia of Archaeal and Bacterial Type Strains, Phase II (KMG-II): from individual species to whole genera.</title>
        <authorList>
            <person name="Goeker M."/>
        </authorList>
    </citation>
    <scope>NUCLEOTIDE SEQUENCE [LARGE SCALE GENOMIC DNA]</scope>
    <source>
        <strain evidence="2 3">DSM 18101</strain>
    </source>
</reference>
<accession>A0A4Q7YET6</accession>
<keyword evidence="3" id="KW-1185">Reference proteome</keyword>
<name>A0A4Q7YET6_9BACT</name>
<proteinExistence type="predicted"/>
<comment type="caution">
    <text evidence="2">The sequence shown here is derived from an EMBL/GenBank/DDBJ whole genome shotgun (WGS) entry which is preliminary data.</text>
</comment>
<dbReference type="EMBL" id="SHKW01000002">
    <property type="protein sequence ID" value="RZU35670.1"/>
    <property type="molecule type" value="Genomic_DNA"/>
</dbReference>
<evidence type="ECO:0000313" key="2">
    <source>
        <dbReference type="EMBL" id="RZU35670.1"/>
    </source>
</evidence>
<protein>
    <submittedName>
        <fullName evidence="2">Uncharacterized protein</fullName>
    </submittedName>
</protein>
<keyword evidence="1" id="KW-1133">Transmembrane helix</keyword>
<evidence type="ECO:0000313" key="3">
    <source>
        <dbReference type="Proteomes" id="UP000292958"/>
    </source>
</evidence>
<keyword evidence="1" id="KW-0812">Transmembrane</keyword>
<dbReference type="Proteomes" id="UP000292958">
    <property type="component" value="Unassembled WGS sequence"/>
</dbReference>